<feature type="non-terminal residue" evidence="2">
    <location>
        <position position="511"/>
    </location>
</feature>
<dbReference type="AlphaFoldDB" id="A0A382AB17"/>
<dbReference type="Gene3D" id="3.90.1300.10">
    <property type="entry name" value="Amidase signature (AS) domain"/>
    <property type="match status" value="1"/>
</dbReference>
<dbReference type="SUPFAM" id="SSF75304">
    <property type="entry name" value="Amidase signature (AS) enzymes"/>
    <property type="match status" value="1"/>
</dbReference>
<dbReference type="Pfam" id="PF01425">
    <property type="entry name" value="Amidase"/>
    <property type="match status" value="1"/>
</dbReference>
<dbReference type="InterPro" id="IPR036928">
    <property type="entry name" value="AS_sf"/>
</dbReference>
<sequence>MRRHRWRWTGSGAAFLLITGLFACGVQEIGQRESFQIEEATIGDIQAAILGGDLTSTQVVQAYLTRIKAYNGPCVNEPQGILGPITTIKGAGRINALTTLNLRPARRTAWGFDARKARSMTNAVDDDSDMPDALEIAEQQDAHFASTGNLIGPLHGVVMAIKDQFDTFDMRTTAGADAFYADDRPPRDGTFVTRLREAGAIILAKANMGEYAAGGVTGVRSSFGGTNCNVYDTERDPGSSSGGSGNSVSANLVTCAIGEETGTSVREPAKNNSVVGLAPTRELVSADGMIQRGITTRVGPICRTVEDVARVLDAYAGFDPNDELTAFSVGRKPSESYHSFANETRLDGMRIGVVREYMNKDLFTIADVETIDLINRAIEDLQALGATIVDPGPGGSLFQEAVDKYGPVWRSNLFVGQFPEHFPGQADHLSPLVDMFFDPSLVPHDSTGRPSMRNLGSGGSNAGGAKYNLNTYLRERGDTNIRSLTDLIEKANFWEDPVIRNRKQSLQRADS</sequence>
<organism evidence="2">
    <name type="scientific">marine metagenome</name>
    <dbReference type="NCBI Taxonomy" id="408172"/>
    <lineage>
        <taxon>unclassified sequences</taxon>
        <taxon>metagenomes</taxon>
        <taxon>ecological metagenomes</taxon>
    </lineage>
</organism>
<accession>A0A382AB17</accession>
<evidence type="ECO:0000259" key="1">
    <source>
        <dbReference type="Pfam" id="PF01425"/>
    </source>
</evidence>
<evidence type="ECO:0000313" key="2">
    <source>
        <dbReference type="EMBL" id="SVA98735.1"/>
    </source>
</evidence>
<dbReference type="PROSITE" id="PS51257">
    <property type="entry name" value="PROKAR_LIPOPROTEIN"/>
    <property type="match status" value="1"/>
</dbReference>
<gene>
    <name evidence="2" type="ORF">METZ01_LOCUS151589</name>
</gene>
<reference evidence="2" key="1">
    <citation type="submission" date="2018-05" db="EMBL/GenBank/DDBJ databases">
        <authorList>
            <person name="Lanie J.A."/>
            <person name="Ng W.-L."/>
            <person name="Kazmierczak K.M."/>
            <person name="Andrzejewski T.M."/>
            <person name="Davidsen T.M."/>
            <person name="Wayne K.J."/>
            <person name="Tettelin H."/>
            <person name="Glass J.I."/>
            <person name="Rusch D."/>
            <person name="Podicherti R."/>
            <person name="Tsui H.-C.T."/>
            <person name="Winkler M.E."/>
        </authorList>
    </citation>
    <scope>NUCLEOTIDE SEQUENCE</scope>
</reference>
<dbReference type="EMBL" id="UINC01024660">
    <property type="protein sequence ID" value="SVA98735.1"/>
    <property type="molecule type" value="Genomic_DNA"/>
</dbReference>
<protein>
    <recommendedName>
        <fullName evidence="1">Amidase domain-containing protein</fullName>
    </recommendedName>
</protein>
<dbReference type="InterPro" id="IPR023631">
    <property type="entry name" value="Amidase_dom"/>
</dbReference>
<name>A0A382AB17_9ZZZZ</name>
<proteinExistence type="predicted"/>
<dbReference type="PANTHER" id="PTHR42678">
    <property type="entry name" value="AMIDASE"/>
    <property type="match status" value="1"/>
</dbReference>
<dbReference type="PANTHER" id="PTHR42678:SF34">
    <property type="entry name" value="OS04G0183300 PROTEIN"/>
    <property type="match status" value="1"/>
</dbReference>
<feature type="domain" description="Amidase" evidence="1">
    <location>
        <begin position="129"/>
        <end position="392"/>
    </location>
</feature>